<dbReference type="CDD" id="cd06529">
    <property type="entry name" value="S24_LexA-like"/>
    <property type="match status" value="1"/>
</dbReference>
<dbReference type="SUPFAM" id="SSF51306">
    <property type="entry name" value="LexA/Signal peptidase"/>
    <property type="match status" value="1"/>
</dbReference>
<dbReference type="KEGG" id="nei:BG910_04740"/>
<keyword evidence="3" id="KW-0804">Transcription</keyword>
<reference evidence="5 6" key="1">
    <citation type="submission" date="2017-06" db="EMBL/GenBank/DDBJ databases">
        <title>Neisseria chenwenguii sp. nov., isolated from the intestinal contents of Tibetan Plateau Pika in Yushu, Qinghai Province, China.</title>
        <authorList>
            <person name="Zhang G."/>
        </authorList>
    </citation>
    <scope>NUCLEOTIDE SEQUENCE [LARGE SCALE GENOMIC DNA]</scope>
    <source>
        <strain evidence="5 6">10023</strain>
    </source>
</reference>
<evidence type="ECO:0000256" key="1">
    <source>
        <dbReference type="ARBA" id="ARBA00023015"/>
    </source>
</evidence>
<dbReference type="GO" id="GO:0003677">
    <property type="term" value="F:DNA binding"/>
    <property type="evidence" value="ECO:0007669"/>
    <property type="project" value="UniProtKB-KW"/>
</dbReference>
<dbReference type="Proteomes" id="UP000198238">
    <property type="component" value="Chromosome"/>
</dbReference>
<dbReference type="PROSITE" id="PS50943">
    <property type="entry name" value="HTH_CROC1"/>
    <property type="match status" value="1"/>
</dbReference>
<dbReference type="Gene3D" id="1.10.260.40">
    <property type="entry name" value="lambda repressor-like DNA-binding domains"/>
    <property type="match status" value="1"/>
</dbReference>
<name>A0A220S122_9NEIS</name>
<evidence type="ECO:0000256" key="3">
    <source>
        <dbReference type="ARBA" id="ARBA00023163"/>
    </source>
</evidence>
<accession>A0A220S122</accession>
<dbReference type="InterPro" id="IPR010982">
    <property type="entry name" value="Lambda_DNA-bd_dom_sf"/>
</dbReference>
<protein>
    <recommendedName>
        <fullName evidence="4">HTH cro/C1-type domain-containing protein</fullName>
    </recommendedName>
</protein>
<evidence type="ECO:0000313" key="6">
    <source>
        <dbReference type="Proteomes" id="UP000198238"/>
    </source>
</evidence>
<dbReference type="PANTHER" id="PTHR40661">
    <property type="match status" value="1"/>
</dbReference>
<evidence type="ECO:0000313" key="5">
    <source>
        <dbReference type="EMBL" id="ASK27137.1"/>
    </source>
</evidence>
<dbReference type="InterPro" id="IPR015927">
    <property type="entry name" value="Peptidase_S24_S26A/B/C"/>
</dbReference>
<organism evidence="5 6">
    <name type="scientific">Neisseria chenwenguii</name>
    <dbReference type="NCBI Taxonomy" id="1853278"/>
    <lineage>
        <taxon>Bacteria</taxon>
        <taxon>Pseudomonadati</taxon>
        <taxon>Pseudomonadota</taxon>
        <taxon>Betaproteobacteria</taxon>
        <taxon>Neisseriales</taxon>
        <taxon>Neisseriaceae</taxon>
        <taxon>Neisseria</taxon>
    </lineage>
</organism>
<dbReference type="AlphaFoldDB" id="A0A220S122"/>
<feature type="domain" description="HTH cro/C1-type" evidence="4">
    <location>
        <begin position="23"/>
        <end position="78"/>
    </location>
</feature>
<dbReference type="InterPro" id="IPR036286">
    <property type="entry name" value="LexA/Signal_pep-like_sf"/>
</dbReference>
<keyword evidence="2" id="KW-0238">DNA-binding</keyword>
<dbReference type="RefSeq" id="WP_089035850.1">
    <property type="nucleotide sequence ID" value="NZ_CP022278.1"/>
</dbReference>
<dbReference type="Pfam" id="PF00717">
    <property type="entry name" value="Peptidase_S24"/>
    <property type="match status" value="1"/>
</dbReference>
<dbReference type="PANTHER" id="PTHR40661:SF3">
    <property type="entry name" value="FELS-1 PROPHAGE TRANSCRIPTIONAL REGULATOR"/>
    <property type="match status" value="1"/>
</dbReference>
<proteinExistence type="predicted"/>
<dbReference type="InterPro" id="IPR039418">
    <property type="entry name" value="LexA-like"/>
</dbReference>
<sequence length="242" mass="27328">MMVSQRKTPDGDNQKMNTLADRIKNRLADLGKTQADLAKYCKIKPPSVSKWLNGGTKTLQGQNLLRASEFLECDPDWLASGKGFWADTNGDMKPHEVATSPYTVKMLADDILGQYLINTSDIAANISYIEYTEDQYRRIFAARNPSSLRLTNIKVDNMSGTLEPGDLVFVDISINRYDGDGIYLFMVKNHLHLKRLQMAGSNLLVISDNRQYRSWEIAPKDKSNMVVVGKVLLGQSQIFQRF</sequence>
<dbReference type="SMART" id="SM00530">
    <property type="entry name" value="HTH_XRE"/>
    <property type="match status" value="1"/>
</dbReference>
<dbReference type="Gene3D" id="2.10.109.10">
    <property type="entry name" value="Umud Fragment, subunit A"/>
    <property type="match status" value="1"/>
</dbReference>
<dbReference type="Pfam" id="PF01381">
    <property type="entry name" value="HTH_3"/>
    <property type="match status" value="1"/>
</dbReference>
<dbReference type="CDD" id="cd00093">
    <property type="entry name" value="HTH_XRE"/>
    <property type="match status" value="1"/>
</dbReference>
<keyword evidence="6" id="KW-1185">Reference proteome</keyword>
<dbReference type="InterPro" id="IPR001387">
    <property type="entry name" value="Cro/C1-type_HTH"/>
</dbReference>
<keyword evidence="1" id="KW-0805">Transcription regulation</keyword>
<dbReference type="EMBL" id="CP022278">
    <property type="protein sequence ID" value="ASK27137.1"/>
    <property type="molecule type" value="Genomic_DNA"/>
</dbReference>
<gene>
    <name evidence="5" type="ORF">BG910_04740</name>
</gene>
<evidence type="ECO:0000256" key="2">
    <source>
        <dbReference type="ARBA" id="ARBA00023125"/>
    </source>
</evidence>
<evidence type="ECO:0000259" key="4">
    <source>
        <dbReference type="PROSITE" id="PS50943"/>
    </source>
</evidence>
<dbReference type="SUPFAM" id="SSF47413">
    <property type="entry name" value="lambda repressor-like DNA-binding domains"/>
    <property type="match status" value="1"/>
</dbReference>